<feature type="domain" description="N-acetyltransferase ESCO acetyl-transferase" evidence="12">
    <location>
        <begin position="386"/>
        <end position="453"/>
    </location>
</feature>
<evidence type="ECO:0000256" key="7">
    <source>
        <dbReference type="ARBA" id="ARBA00023242"/>
    </source>
</evidence>
<evidence type="ECO:0000256" key="6">
    <source>
        <dbReference type="ARBA" id="ARBA00022833"/>
    </source>
</evidence>
<evidence type="ECO:0000256" key="8">
    <source>
        <dbReference type="ARBA" id="ARBA00023306"/>
    </source>
</evidence>
<feature type="compositionally biased region" description="Basic and acidic residues" evidence="10">
    <location>
        <begin position="200"/>
        <end position="215"/>
    </location>
</feature>
<feature type="compositionally biased region" description="Basic residues" evidence="10">
    <location>
        <begin position="143"/>
        <end position="159"/>
    </location>
</feature>
<gene>
    <name evidence="13" type="ORF">DGYR_LOCUS1382</name>
</gene>
<evidence type="ECO:0000256" key="1">
    <source>
        <dbReference type="ARBA" id="ARBA00004123"/>
    </source>
</evidence>
<keyword evidence="3" id="KW-0808">Transferase</keyword>
<evidence type="ECO:0000256" key="2">
    <source>
        <dbReference type="ARBA" id="ARBA00005816"/>
    </source>
</evidence>
<evidence type="ECO:0000256" key="10">
    <source>
        <dbReference type="SAM" id="MobiDB-lite"/>
    </source>
</evidence>
<feature type="region of interest" description="Disordered" evidence="10">
    <location>
        <begin position="46"/>
        <end position="121"/>
    </location>
</feature>
<keyword evidence="4" id="KW-0479">Metal-binding</keyword>
<keyword evidence="14" id="KW-1185">Reference proteome</keyword>
<dbReference type="InterPro" id="IPR028005">
    <property type="entry name" value="AcTrfase_ESCO_Znf_dom"/>
</dbReference>
<dbReference type="Proteomes" id="UP000549394">
    <property type="component" value="Unassembled WGS sequence"/>
</dbReference>
<evidence type="ECO:0000259" key="11">
    <source>
        <dbReference type="Pfam" id="PF13878"/>
    </source>
</evidence>
<dbReference type="InterPro" id="IPR016181">
    <property type="entry name" value="Acyl_CoA_acyltransferase"/>
</dbReference>
<dbReference type="GO" id="GO:0061733">
    <property type="term" value="F:protein-lysine-acetyltransferase activity"/>
    <property type="evidence" value="ECO:0007669"/>
    <property type="project" value="TreeGrafter"/>
</dbReference>
<evidence type="ECO:0000313" key="14">
    <source>
        <dbReference type="Proteomes" id="UP000549394"/>
    </source>
</evidence>
<feature type="compositionally biased region" description="Polar residues" evidence="10">
    <location>
        <begin position="163"/>
        <end position="187"/>
    </location>
</feature>
<evidence type="ECO:0000256" key="5">
    <source>
        <dbReference type="ARBA" id="ARBA00022771"/>
    </source>
</evidence>
<name>A0A7I8VA64_9ANNE</name>
<comment type="caution">
    <text evidence="13">The sequence shown here is derived from an EMBL/GenBank/DDBJ whole genome shotgun (WGS) entry which is preliminary data.</text>
</comment>
<dbReference type="PANTHER" id="PTHR45884:SF2">
    <property type="entry name" value="N-ACETYLTRANSFERASE ECO"/>
    <property type="match status" value="1"/>
</dbReference>
<protein>
    <submittedName>
        <fullName evidence="13">DgyrCDS1426</fullName>
    </submittedName>
</protein>
<keyword evidence="8" id="KW-0131">Cell cycle</keyword>
<dbReference type="GO" id="GO:0008270">
    <property type="term" value="F:zinc ion binding"/>
    <property type="evidence" value="ECO:0007669"/>
    <property type="project" value="UniProtKB-KW"/>
</dbReference>
<dbReference type="PANTHER" id="PTHR45884">
    <property type="entry name" value="N-ACETYLTRANSFERASE ECO"/>
    <property type="match status" value="1"/>
</dbReference>
<dbReference type="SUPFAM" id="SSF55729">
    <property type="entry name" value="Acyl-CoA N-acyltransferases (Nat)"/>
    <property type="match status" value="1"/>
</dbReference>
<dbReference type="Pfam" id="PF13880">
    <property type="entry name" value="Acetyltransf_13"/>
    <property type="match status" value="1"/>
</dbReference>
<evidence type="ECO:0000259" key="12">
    <source>
        <dbReference type="Pfam" id="PF13880"/>
    </source>
</evidence>
<dbReference type="GO" id="GO:0005634">
    <property type="term" value="C:nucleus"/>
    <property type="evidence" value="ECO:0007669"/>
    <property type="project" value="UniProtKB-SubCell"/>
</dbReference>
<comment type="subcellular location">
    <subcellularLocation>
        <location evidence="1">Nucleus</location>
    </subcellularLocation>
</comment>
<dbReference type="GO" id="GO:0000785">
    <property type="term" value="C:chromatin"/>
    <property type="evidence" value="ECO:0007669"/>
    <property type="project" value="TreeGrafter"/>
</dbReference>
<keyword evidence="7" id="KW-0539">Nucleus</keyword>
<dbReference type="EMBL" id="CAJFCJ010000002">
    <property type="protein sequence ID" value="CAD5112193.1"/>
    <property type="molecule type" value="Genomic_DNA"/>
</dbReference>
<feature type="compositionally biased region" description="Basic and acidic residues" evidence="10">
    <location>
        <begin position="104"/>
        <end position="115"/>
    </location>
</feature>
<organism evidence="13 14">
    <name type="scientific">Dimorphilus gyrociliatus</name>
    <dbReference type="NCBI Taxonomy" id="2664684"/>
    <lineage>
        <taxon>Eukaryota</taxon>
        <taxon>Metazoa</taxon>
        <taxon>Spiralia</taxon>
        <taxon>Lophotrochozoa</taxon>
        <taxon>Annelida</taxon>
        <taxon>Polychaeta</taxon>
        <taxon>Polychaeta incertae sedis</taxon>
        <taxon>Dinophilidae</taxon>
        <taxon>Dimorphilus</taxon>
    </lineage>
</organism>
<feature type="compositionally biased region" description="Polar residues" evidence="10">
    <location>
        <begin position="49"/>
        <end position="72"/>
    </location>
</feature>
<keyword evidence="5" id="KW-0863">Zinc-finger</keyword>
<feature type="region of interest" description="Disordered" evidence="10">
    <location>
        <begin position="137"/>
        <end position="215"/>
    </location>
</feature>
<dbReference type="InterPro" id="IPR028009">
    <property type="entry name" value="ESCO_Acetyltransf_dom"/>
</dbReference>
<keyword evidence="9" id="KW-0012">Acyltransferase</keyword>
<accession>A0A7I8VA64</accession>
<comment type="similarity">
    <text evidence="2">Belongs to the acetyltransferase family. ECO subfamily.</text>
</comment>
<feature type="domain" description="N-acetyltransferase ESCO zinc-finger" evidence="11">
    <location>
        <begin position="245"/>
        <end position="284"/>
    </location>
</feature>
<dbReference type="Pfam" id="PF13878">
    <property type="entry name" value="zf-C2H2_3"/>
    <property type="match status" value="1"/>
</dbReference>
<reference evidence="13 14" key="1">
    <citation type="submission" date="2020-08" db="EMBL/GenBank/DDBJ databases">
        <authorList>
            <person name="Hejnol A."/>
        </authorList>
    </citation>
    <scope>NUCLEOTIDE SEQUENCE [LARGE SCALE GENOMIC DNA]</scope>
</reference>
<sequence length="456" mass="51381">MPKRKVIDLEANSGDSGSKRGFESASFYNPSKRIKQGYLSPLERAALRQKQTSETQSDENINLTVSPKLQKNSPRHARSTLKKYSKKSSIQTGAPKLTGASSNKEVEQEKNEKKFFKNKSKKSKVIINKNGALKFQVLNSPIKNKKVRKQRKKATKGKKTVAEQPSSTNDKVDKNISSPKSETQSKVSADEGSIDIESDVDSKKQESPKTAKDIYSETSDLDVDVMRRDSEFNSSYTGVPKKKVQMILDAGQKRIGMQICNTCGMTYFLGNKEDEALHAKLHAKNPFKFPGWKTEKVMQFLPNGDRIIVITSDNKAQMRKLKQIESVLNTEFGTPNEVEQNYCVTYLYISDKNVVGYCVATKISKANRIIDSNDDGLIETSETEGPARCGIYRIWVHRDSRRQKVATKMLNCIRQSYILGQVLEKDDLAFSDPTNDGNCLATKYFGTKNYLVYKKI</sequence>
<feature type="compositionally biased region" description="Basic residues" evidence="10">
    <location>
        <begin position="73"/>
        <end position="86"/>
    </location>
</feature>
<evidence type="ECO:0000256" key="3">
    <source>
        <dbReference type="ARBA" id="ARBA00022679"/>
    </source>
</evidence>
<dbReference type="GO" id="GO:0007064">
    <property type="term" value="P:mitotic sister chromatid cohesion"/>
    <property type="evidence" value="ECO:0007669"/>
    <property type="project" value="TreeGrafter"/>
</dbReference>
<dbReference type="AlphaFoldDB" id="A0A7I8VA64"/>
<dbReference type="Gene3D" id="3.40.630.30">
    <property type="match status" value="1"/>
</dbReference>
<evidence type="ECO:0000313" key="13">
    <source>
        <dbReference type="EMBL" id="CAD5112193.1"/>
    </source>
</evidence>
<proteinExistence type="inferred from homology"/>
<keyword evidence="6" id="KW-0862">Zinc</keyword>
<dbReference type="OrthoDB" id="428854at2759"/>
<evidence type="ECO:0000256" key="4">
    <source>
        <dbReference type="ARBA" id="ARBA00022723"/>
    </source>
</evidence>
<evidence type="ECO:0000256" key="9">
    <source>
        <dbReference type="ARBA" id="ARBA00023315"/>
    </source>
</evidence>
<feature type="region of interest" description="Disordered" evidence="10">
    <location>
        <begin position="1"/>
        <end position="27"/>
    </location>
</feature>